<accession>A0A1T4NH32</accession>
<name>A0A1T4NH32_9SPIR</name>
<evidence type="ECO:0000313" key="11">
    <source>
        <dbReference type="Proteomes" id="UP000190395"/>
    </source>
</evidence>
<comment type="similarity">
    <text evidence="2">Belongs to the Fmt family.</text>
</comment>
<evidence type="ECO:0000256" key="2">
    <source>
        <dbReference type="ARBA" id="ARBA00010699"/>
    </source>
</evidence>
<proteinExistence type="inferred from homology"/>
<dbReference type="EC" id="2.1.2.9" evidence="3"/>
<dbReference type="CDD" id="cd08704">
    <property type="entry name" value="Met_tRNA_FMT_C"/>
    <property type="match status" value="1"/>
</dbReference>
<dbReference type="InterPro" id="IPR005794">
    <property type="entry name" value="Fmt"/>
</dbReference>
<dbReference type="GO" id="GO:0004479">
    <property type="term" value="F:methionyl-tRNA formyltransferase activity"/>
    <property type="evidence" value="ECO:0007669"/>
    <property type="project" value="UniProtKB-EC"/>
</dbReference>
<dbReference type="InterPro" id="IPR041711">
    <property type="entry name" value="Met-tRNA-FMT_N"/>
</dbReference>
<dbReference type="InterPro" id="IPR036477">
    <property type="entry name" value="Formyl_transf_N_sf"/>
</dbReference>
<dbReference type="SUPFAM" id="SSF50486">
    <property type="entry name" value="FMT C-terminal domain-like"/>
    <property type="match status" value="1"/>
</dbReference>
<comment type="catalytic activity">
    <reaction evidence="7">
        <text>L-methionyl-tRNA(fMet) + (6R)-10-formyltetrahydrofolate = N-formyl-L-methionyl-tRNA(fMet) + (6S)-5,6,7,8-tetrahydrofolate + H(+)</text>
        <dbReference type="Rhea" id="RHEA:24380"/>
        <dbReference type="Rhea" id="RHEA-COMP:9952"/>
        <dbReference type="Rhea" id="RHEA-COMP:9953"/>
        <dbReference type="ChEBI" id="CHEBI:15378"/>
        <dbReference type="ChEBI" id="CHEBI:57453"/>
        <dbReference type="ChEBI" id="CHEBI:78530"/>
        <dbReference type="ChEBI" id="CHEBI:78844"/>
        <dbReference type="ChEBI" id="CHEBI:195366"/>
        <dbReference type="EC" id="2.1.2.9"/>
    </reaction>
</comment>
<evidence type="ECO:0000256" key="4">
    <source>
        <dbReference type="ARBA" id="ARBA00016014"/>
    </source>
</evidence>
<keyword evidence="11" id="KW-1185">Reference proteome</keyword>
<dbReference type="Proteomes" id="UP000190395">
    <property type="component" value="Unassembled WGS sequence"/>
</dbReference>
<evidence type="ECO:0000313" key="10">
    <source>
        <dbReference type="EMBL" id="SJZ78534.1"/>
    </source>
</evidence>
<evidence type="ECO:0000256" key="1">
    <source>
        <dbReference type="ARBA" id="ARBA00002606"/>
    </source>
</evidence>
<dbReference type="Gene3D" id="3.10.25.10">
    <property type="entry name" value="Formyl transferase, C-terminal domain"/>
    <property type="match status" value="1"/>
</dbReference>
<dbReference type="InterPro" id="IPR037022">
    <property type="entry name" value="Formyl_trans_C_sf"/>
</dbReference>
<evidence type="ECO:0000256" key="6">
    <source>
        <dbReference type="ARBA" id="ARBA00022917"/>
    </source>
</evidence>
<sequence>MVLRNLIEFSRSDEGKSLGVEIAGVLTNVPSARGRKKDLIPTEVAVCARENDIPVLEFEHLFAEAREAVCALKPELLVTFDYGRIFGPKFLEIFALGGINLHPSALPKHRGCTPVPAAILAGENQLGVTVQKIALKTDEGDILAQSFVDLDGTETTLSLMDGDGKNSPVSEAGTQLFIQVLKNYANGRFDGKVQQGESDYTPFIKKEDGLIDWNKTAVEIDRQIRAFTPWPLCFTACHGIKLSILKAEPGKLDGNSLENSEKIQNVPGTVLPYRKNAGIEVACGGGTVLAVKELQWQGKKAMDYKSFMNGARDFIGCVLDDKINL</sequence>
<dbReference type="InterPro" id="IPR002376">
    <property type="entry name" value="Formyl_transf_N"/>
</dbReference>
<gene>
    <name evidence="10" type="ORF">SAMN02745152_01210</name>
</gene>
<organism evidence="10 11">
    <name type="scientific">Treponema berlinense</name>
    <dbReference type="NCBI Taxonomy" id="225004"/>
    <lineage>
        <taxon>Bacteria</taxon>
        <taxon>Pseudomonadati</taxon>
        <taxon>Spirochaetota</taxon>
        <taxon>Spirochaetia</taxon>
        <taxon>Spirochaetales</taxon>
        <taxon>Treponemataceae</taxon>
        <taxon>Treponema</taxon>
    </lineage>
</organism>
<dbReference type="CDD" id="cd08646">
    <property type="entry name" value="FMT_core_Met-tRNA-FMT_N"/>
    <property type="match status" value="1"/>
</dbReference>
<feature type="domain" description="Formyl transferase N-terminal" evidence="8">
    <location>
        <begin position="16"/>
        <end position="161"/>
    </location>
</feature>
<protein>
    <recommendedName>
        <fullName evidence="4">Methionyl-tRNA formyltransferase</fullName>
        <ecNumber evidence="3">2.1.2.9</ecNumber>
    </recommendedName>
</protein>
<evidence type="ECO:0000259" key="9">
    <source>
        <dbReference type="Pfam" id="PF02911"/>
    </source>
</evidence>
<dbReference type="STRING" id="225004.SAMN02745152_01210"/>
<dbReference type="NCBIfam" id="TIGR00460">
    <property type="entry name" value="fmt"/>
    <property type="match status" value="1"/>
</dbReference>
<evidence type="ECO:0000256" key="3">
    <source>
        <dbReference type="ARBA" id="ARBA00012261"/>
    </source>
</evidence>
<dbReference type="PANTHER" id="PTHR11138">
    <property type="entry name" value="METHIONYL-TRNA FORMYLTRANSFERASE"/>
    <property type="match status" value="1"/>
</dbReference>
<evidence type="ECO:0000256" key="7">
    <source>
        <dbReference type="ARBA" id="ARBA00048558"/>
    </source>
</evidence>
<dbReference type="Pfam" id="PF02911">
    <property type="entry name" value="Formyl_trans_C"/>
    <property type="match status" value="1"/>
</dbReference>
<dbReference type="Gene3D" id="3.40.50.170">
    <property type="entry name" value="Formyl transferase, N-terminal domain"/>
    <property type="match status" value="1"/>
</dbReference>
<dbReference type="InterPro" id="IPR005793">
    <property type="entry name" value="Formyl_trans_C"/>
</dbReference>
<dbReference type="AlphaFoldDB" id="A0A1T4NH32"/>
<keyword evidence="5 10" id="KW-0808">Transferase</keyword>
<reference evidence="10 11" key="1">
    <citation type="submission" date="2017-02" db="EMBL/GenBank/DDBJ databases">
        <authorList>
            <person name="Peterson S.W."/>
        </authorList>
    </citation>
    <scope>NUCLEOTIDE SEQUENCE [LARGE SCALE GENOMIC DNA]</scope>
    <source>
        <strain evidence="10 11">ATCC BAA-909</strain>
    </source>
</reference>
<dbReference type="PANTHER" id="PTHR11138:SF5">
    <property type="entry name" value="METHIONYL-TRNA FORMYLTRANSFERASE, MITOCHONDRIAL"/>
    <property type="match status" value="1"/>
</dbReference>
<evidence type="ECO:0000256" key="5">
    <source>
        <dbReference type="ARBA" id="ARBA00022679"/>
    </source>
</evidence>
<dbReference type="GO" id="GO:0005829">
    <property type="term" value="C:cytosol"/>
    <property type="evidence" value="ECO:0007669"/>
    <property type="project" value="TreeGrafter"/>
</dbReference>
<dbReference type="EMBL" id="FUXC01000006">
    <property type="protein sequence ID" value="SJZ78534.1"/>
    <property type="molecule type" value="Genomic_DNA"/>
</dbReference>
<keyword evidence="6" id="KW-0648">Protein biosynthesis</keyword>
<dbReference type="InterPro" id="IPR044135">
    <property type="entry name" value="Met-tRNA-FMT_C"/>
</dbReference>
<dbReference type="InterPro" id="IPR011034">
    <property type="entry name" value="Formyl_transferase-like_C_sf"/>
</dbReference>
<evidence type="ECO:0000259" key="8">
    <source>
        <dbReference type="Pfam" id="PF00551"/>
    </source>
</evidence>
<dbReference type="Pfam" id="PF00551">
    <property type="entry name" value="Formyl_trans_N"/>
    <property type="match status" value="1"/>
</dbReference>
<comment type="function">
    <text evidence="1">Attaches a formyl group to the free amino group of methionyl-tRNA(fMet). The formyl group appears to play a dual role in the initiator identity of N-formylmethionyl-tRNA by promoting its recognition by IF2 and preventing the misappropriation of this tRNA by the elongation apparatus.</text>
</comment>
<feature type="domain" description="Formyl transferase C-terminal" evidence="9">
    <location>
        <begin position="204"/>
        <end position="311"/>
    </location>
</feature>
<dbReference type="SUPFAM" id="SSF53328">
    <property type="entry name" value="Formyltransferase"/>
    <property type="match status" value="1"/>
</dbReference>